<dbReference type="Gene3D" id="2.180.10.10">
    <property type="entry name" value="RHS repeat-associated core"/>
    <property type="match status" value="1"/>
</dbReference>
<dbReference type="AlphaFoldDB" id="A0A3L7AMN9"/>
<reference evidence="1 3" key="1">
    <citation type="submission" date="2018-10" db="EMBL/GenBank/DDBJ databases">
        <authorList>
            <person name="Li J."/>
        </authorList>
    </citation>
    <scope>NUCLEOTIDE SEQUENCE [LARGE SCALE GENOMIC DNA]</scope>
    <source>
        <strain evidence="1 3">JCM 11654</strain>
    </source>
</reference>
<protein>
    <recommendedName>
        <fullName evidence="4">RHS repeat-associated core domain-containing protein</fullName>
    </recommendedName>
</protein>
<dbReference type="EMBL" id="RCUY01000001">
    <property type="protein sequence ID" value="RLP84666.1"/>
    <property type="molecule type" value="Genomic_DNA"/>
</dbReference>
<comment type="caution">
    <text evidence="1">The sequence shown here is derived from an EMBL/GenBank/DDBJ whole genome shotgun (WGS) entry which is preliminary data.</text>
</comment>
<evidence type="ECO:0000313" key="3">
    <source>
        <dbReference type="Proteomes" id="UP000269438"/>
    </source>
</evidence>
<gene>
    <name evidence="2" type="ORF">D9V34_01305</name>
    <name evidence="1" type="ORF">D9V34_13600</name>
</gene>
<proteinExistence type="predicted"/>
<dbReference type="EMBL" id="RCUY01000011">
    <property type="protein sequence ID" value="RLP80881.1"/>
    <property type="molecule type" value="Genomic_DNA"/>
</dbReference>
<dbReference type="Proteomes" id="UP000269438">
    <property type="component" value="Unassembled WGS sequence"/>
</dbReference>
<dbReference type="InterPro" id="IPR022385">
    <property type="entry name" value="Rhs_assc_core"/>
</dbReference>
<dbReference type="NCBIfam" id="TIGR03696">
    <property type="entry name" value="Rhs_assc_core"/>
    <property type="match status" value="1"/>
</dbReference>
<dbReference type="OrthoDB" id="3751446at2"/>
<keyword evidence="3" id="KW-1185">Reference proteome</keyword>
<accession>A0A3L7AMN9</accession>
<sequence length="209" mass="21992">MVASTVTGVPGTIAAAAALPDNLPGNADYGWVGRNQKLTKHASSIETVEMGARQYVPALGRFLSVDPVEGGADNDYVYPNDPINKFDLTGEQSIWDTLGVVSTVAMFVPGFQMVGVLGKVALLARGAAIAVKAFNATKVGKLVQTANTFVQAVSKTVLVTEASASRLTTAIAGRIVTKSWQRAAVATKAKMVRVGSKWKGWLQVSDGQR</sequence>
<evidence type="ECO:0008006" key="4">
    <source>
        <dbReference type="Google" id="ProtNLM"/>
    </source>
</evidence>
<name>A0A3L7AMN9_9MICO</name>
<organism evidence="1 3">
    <name type="scientific">Mycetocola lacteus</name>
    <dbReference type="NCBI Taxonomy" id="76637"/>
    <lineage>
        <taxon>Bacteria</taxon>
        <taxon>Bacillati</taxon>
        <taxon>Actinomycetota</taxon>
        <taxon>Actinomycetes</taxon>
        <taxon>Micrococcales</taxon>
        <taxon>Microbacteriaceae</taxon>
        <taxon>Mycetocola</taxon>
    </lineage>
</organism>
<evidence type="ECO:0000313" key="1">
    <source>
        <dbReference type="EMBL" id="RLP80881.1"/>
    </source>
</evidence>
<evidence type="ECO:0000313" key="2">
    <source>
        <dbReference type="EMBL" id="RLP84666.1"/>
    </source>
</evidence>